<dbReference type="Pfam" id="PF00097">
    <property type="entry name" value="zf-C3HC4"/>
    <property type="match status" value="1"/>
</dbReference>
<dbReference type="AlphaFoldDB" id="G3VKS7"/>
<evidence type="ECO:0000256" key="2">
    <source>
        <dbReference type="ARBA" id="ARBA00022723"/>
    </source>
</evidence>
<protein>
    <recommendedName>
        <fullName evidence="1">E3 ubiquitin-protein ligase NRDP1</fullName>
    </recommendedName>
    <alternativeName>
        <fullName evidence="5">RING finger protein 41</fullName>
    </alternativeName>
    <alternativeName>
        <fullName evidence="6">RING-type E3 ubiquitin transferase NRDP1</fullName>
    </alternativeName>
</protein>
<reference evidence="10" key="2">
    <citation type="submission" date="2025-08" db="UniProtKB">
        <authorList>
            <consortium name="Ensembl"/>
        </authorList>
    </citation>
    <scope>IDENTIFICATION</scope>
</reference>
<dbReference type="Gene3D" id="3.30.40.10">
    <property type="entry name" value="Zinc/RING finger domain, C3HC4 (zinc finger)"/>
    <property type="match status" value="2"/>
</dbReference>
<reference evidence="10 11" key="1">
    <citation type="journal article" date="2011" name="Proc. Natl. Acad. Sci. U.S.A.">
        <title>Genetic diversity and population structure of the endangered marsupial Sarcophilus harrisii (Tasmanian devil).</title>
        <authorList>
            <person name="Miller W."/>
            <person name="Hayes V.M."/>
            <person name="Ratan A."/>
            <person name="Petersen D.C."/>
            <person name="Wittekindt N.E."/>
            <person name="Miller J."/>
            <person name="Walenz B."/>
            <person name="Knight J."/>
            <person name="Qi J."/>
            <person name="Zhao F."/>
            <person name="Wang Q."/>
            <person name="Bedoya-Reina O.C."/>
            <person name="Katiyar N."/>
            <person name="Tomsho L.P."/>
            <person name="Kasson L.M."/>
            <person name="Hardie R.A."/>
            <person name="Woodbridge P."/>
            <person name="Tindall E.A."/>
            <person name="Bertelsen M.F."/>
            <person name="Dixon D."/>
            <person name="Pyecroft S."/>
            <person name="Helgen K.M."/>
            <person name="Lesk A.M."/>
            <person name="Pringle T.H."/>
            <person name="Patterson N."/>
            <person name="Zhang Y."/>
            <person name="Kreiss A."/>
            <person name="Woods G.M."/>
            <person name="Jones M.E."/>
            <person name="Schuster S.C."/>
        </authorList>
    </citation>
    <scope>NUCLEOTIDE SEQUENCE [LARGE SCALE GENOMIC DNA]</scope>
</reference>
<dbReference type="PROSITE" id="PS00518">
    <property type="entry name" value="ZF_RING_1"/>
    <property type="match status" value="1"/>
</dbReference>
<dbReference type="InterPro" id="IPR013083">
    <property type="entry name" value="Znf_RING/FYVE/PHD"/>
</dbReference>
<dbReference type="eggNOG" id="KOG0297">
    <property type="taxonomic scope" value="Eukaryota"/>
</dbReference>
<evidence type="ECO:0000313" key="10">
    <source>
        <dbReference type="Ensembl" id="ENSSHAP00000003782.2"/>
    </source>
</evidence>
<evidence type="ECO:0000313" key="11">
    <source>
        <dbReference type="Proteomes" id="UP000007648"/>
    </source>
</evidence>
<dbReference type="PROSITE" id="PS50089">
    <property type="entry name" value="ZF_RING_2"/>
    <property type="match status" value="1"/>
</dbReference>
<keyword evidence="4" id="KW-0862">Zinc</keyword>
<dbReference type="SMART" id="SM00184">
    <property type="entry name" value="RING"/>
    <property type="match status" value="1"/>
</dbReference>
<sequence>MGYDRARFLGDVDEDLICPICCGVLEEPVQAPNCEHAFCNTCVSQGSSWQQTCPVDGSVVTVPHLRPIPRIMRNMLSKLQITCDNAVAGCNAILRLDNLMAHLLNCEHSPKCPVACKHGCGLEMSNGELPNHNCIEHLHSMVQQQETHITELEKTSAEQKFQLEEQQRDIQLLKAYVHALHNDKHHWPMSLTTPPPIAYN</sequence>
<dbReference type="InterPro" id="IPR017907">
    <property type="entry name" value="Znf_RING_CS"/>
</dbReference>
<accession>G3VKS7</accession>
<keyword evidence="3 7" id="KW-0863">Zinc-finger</keyword>
<reference evidence="10" key="3">
    <citation type="submission" date="2025-09" db="UniProtKB">
        <authorList>
            <consortium name="Ensembl"/>
        </authorList>
    </citation>
    <scope>IDENTIFICATION</scope>
</reference>
<organism evidence="10 11">
    <name type="scientific">Sarcophilus harrisii</name>
    <name type="common">Tasmanian devil</name>
    <name type="synonym">Sarcophilus laniarius</name>
    <dbReference type="NCBI Taxonomy" id="9305"/>
    <lineage>
        <taxon>Eukaryota</taxon>
        <taxon>Metazoa</taxon>
        <taxon>Chordata</taxon>
        <taxon>Craniata</taxon>
        <taxon>Vertebrata</taxon>
        <taxon>Euteleostomi</taxon>
        <taxon>Mammalia</taxon>
        <taxon>Metatheria</taxon>
        <taxon>Dasyuromorphia</taxon>
        <taxon>Dasyuridae</taxon>
        <taxon>Sarcophilus</taxon>
    </lineage>
</organism>
<dbReference type="PANTHER" id="PTHR10131:SF157">
    <property type="entry name" value="RECEPTOR-ASSOCIATED FACTOR, PUTATIVE-RELATED"/>
    <property type="match status" value="1"/>
</dbReference>
<evidence type="ECO:0000256" key="1">
    <source>
        <dbReference type="ARBA" id="ARBA00015711"/>
    </source>
</evidence>
<evidence type="ECO:0000256" key="5">
    <source>
        <dbReference type="ARBA" id="ARBA00030556"/>
    </source>
</evidence>
<feature type="domain" description="SIAH-type" evidence="9">
    <location>
        <begin position="78"/>
        <end position="138"/>
    </location>
</feature>
<dbReference type="InterPro" id="IPR001841">
    <property type="entry name" value="Znf_RING"/>
</dbReference>
<dbReference type="STRING" id="9305.ENSSHAP00000003782"/>
<dbReference type="InterPro" id="IPR015036">
    <property type="entry name" value="NRDP1"/>
</dbReference>
<dbReference type="GO" id="GO:0061630">
    <property type="term" value="F:ubiquitin protein ligase activity"/>
    <property type="evidence" value="ECO:0007669"/>
    <property type="project" value="InterPro"/>
</dbReference>
<dbReference type="Pfam" id="PF08941">
    <property type="entry name" value="USP8_interact"/>
    <property type="match status" value="1"/>
</dbReference>
<dbReference type="SUPFAM" id="SSF49599">
    <property type="entry name" value="TRAF domain-like"/>
    <property type="match status" value="1"/>
</dbReference>
<dbReference type="GO" id="GO:0008270">
    <property type="term" value="F:zinc ion binding"/>
    <property type="evidence" value="ECO:0007669"/>
    <property type="project" value="UniProtKB-KW"/>
</dbReference>
<evidence type="ECO:0000256" key="4">
    <source>
        <dbReference type="ARBA" id="ARBA00022833"/>
    </source>
</evidence>
<evidence type="ECO:0000259" key="9">
    <source>
        <dbReference type="PROSITE" id="PS51081"/>
    </source>
</evidence>
<dbReference type="SUPFAM" id="SSF57850">
    <property type="entry name" value="RING/U-box"/>
    <property type="match status" value="1"/>
</dbReference>
<evidence type="ECO:0000256" key="6">
    <source>
        <dbReference type="ARBA" id="ARBA00031762"/>
    </source>
</evidence>
<dbReference type="PANTHER" id="PTHR10131">
    <property type="entry name" value="TNF RECEPTOR ASSOCIATED FACTOR"/>
    <property type="match status" value="1"/>
</dbReference>
<evidence type="ECO:0000259" key="8">
    <source>
        <dbReference type="PROSITE" id="PS50089"/>
    </source>
</evidence>
<dbReference type="GO" id="GO:0016567">
    <property type="term" value="P:protein ubiquitination"/>
    <property type="evidence" value="ECO:0007669"/>
    <property type="project" value="InterPro"/>
</dbReference>
<dbReference type="InterPro" id="IPR018957">
    <property type="entry name" value="Znf_C3HC4_RING-type"/>
</dbReference>
<name>G3VKS7_SARHA</name>
<keyword evidence="2" id="KW-0479">Metal-binding</keyword>
<dbReference type="Proteomes" id="UP000007648">
    <property type="component" value="Unassembled WGS sequence"/>
</dbReference>
<dbReference type="PROSITE" id="PS51081">
    <property type="entry name" value="ZF_SIAH"/>
    <property type="match status" value="1"/>
</dbReference>
<dbReference type="InParanoid" id="G3VKS7"/>
<dbReference type="GO" id="GO:0043122">
    <property type="term" value="P:regulation of canonical NF-kappaB signal transduction"/>
    <property type="evidence" value="ECO:0007669"/>
    <property type="project" value="TreeGrafter"/>
</dbReference>
<dbReference type="InterPro" id="IPR013010">
    <property type="entry name" value="Znf_SIAH"/>
</dbReference>
<dbReference type="Ensembl" id="ENSSHAT00000003819.2">
    <property type="protein sequence ID" value="ENSSHAP00000003782.2"/>
    <property type="gene ID" value="ENSSHAG00000003330.2"/>
</dbReference>
<evidence type="ECO:0000256" key="7">
    <source>
        <dbReference type="PROSITE-ProRule" id="PRU00455"/>
    </source>
</evidence>
<proteinExistence type="predicted"/>
<keyword evidence="11" id="KW-1185">Reference proteome</keyword>
<feature type="domain" description="RING-type" evidence="8">
    <location>
        <begin position="18"/>
        <end position="56"/>
    </location>
</feature>
<evidence type="ECO:0000256" key="3">
    <source>
        <dbReference type="ARBA" id="ARBA00022771"/>
    </source>
</evidence>
<dbReference type="GeneTree" id="ENSGT00530000063647"/>
<dbReference type="HOGENOM" id="CLU_076732_1_0_1"/>